<feature type="region of interest" description="Disordered" evidence="2">
    <location>
        <begin position="1"/>
        <end position="60"/>
    </location>
</feature>
<evidence type="ECO:0000256" key="2">
    <source>
        <dbReference type="SAM" id="MobiDB-lite"/>
    </source>
</evidence>
<keyword evidence="1" id="KW-0694">RNA-binding</keyword>
<feature type="region of interest" description="Disordered" evidence="2">
    <location>
        <begin position="239"/>
        <end position="295"/>
    </location>
</feature>
<dbReference type="Proteomes" id="UP000001292">
    <property type="component" value="Unassembled WGS sequence"/>
</dbReference>
<feature type="compositionally biased region" description="Basic and acidic residues" evidence="2">
    <location>
        <begin position="44"/>
        <end position="53"/>
    </location>
</feature>
<dbReference type="Gene3D" id="3.30.1370.10">
    <property type="entry name" value="K Homology domain, type 1"/>
    <property type="match status" value="1"/>
</dbReference>
<dbReference type="SMART" id="SM00322">
    <property type="entry name" value="KH"/>
    <property type="match status" value="1"/>
</dbReference>
<evidence type="ECO:0000313" key="4">
    <source>
        <dbReference type="EMBL" id="EDW48292.1"/>
    </source>
</evidence>
<name>B4HMU2_DROSE</name>
<feature type="region of interest" description="Disordered" evidence="2">
    <location>
        <begin position="410"/>
        <end position="567"/>
    </location>
</feature>
<dbReference type="PANTHER" id="PTHR11208:SF42">
    <property type="entry name" value="QUAKING RELATED 54B, ISOFORM E"/>
    <property type="match status" value="1"/>
</dbReference>
<feature type="compositionally biased region" description="Low complexity" evidence="2">
    <location>
        <begin position="446"/>
        <end position="505"/>
    </location>
</feature>
<sequence length="567" mass="61630">MTEKYDGNGDFSAFNDDDNDFGGKVRKPGGSIGAPGGAHNGDASAHDHGHHGVDPGGNVQINEKANEYIRDCMAERNRMDRKFPIAEKLLEGEIEKVQTTGRIPSREQKYADIYREKPLRISQRVLVPIREHPKFNFVGKLLGPKGNSLRRLQEETLCKMTVLGRNSMRDRVKEEELRSSKDPKYAHLNSDLHVEISTIAPPAEAYARIAYAMAELRKYLIPDSNDIIRQEQLRELMDSTSLNDNDNAKSGYKKSSYMQGGNNVMGGGSINPIGGVKNTPHHSYRSSQPSSFSKNVLAPKQKVMSILEKARTAMDETYGRGYDDGLGYDPHQSYDSYSYGTHGHGPHGPPANILGGVGGISGGGGRGGHYESSDYEPDYGRREYYQHSPGYSAGGGGGVGLGTGGASQSNAIGGSGLSSNHNRSHVNSSNNFLPNHGASECQNGKNINPNYYYNSNGSSKVNQQQIQQSQPNLPPQLSGHNNNSSNSTRASNMNNTSSHNNCNSNFTPVGEKNSNDVSFISSYRLGPMDGQKSANSNNINNHTLGSKNHSNNTTTTASVPNMLLVRY</sequence>
<dbReference type="InterPro" id="IPR055256">
    <property type="entry name" value="KH_1_KHDC4/BBP-like"/>
</dbReference>
<organism evidence="5">
    <name type="scientific">Drosophila sechellia</name>
    <name type="common">Fruit fly</name>
    <dbReference type="NCBI Taxonomy" id="7238"/>
    <lineage>
        <taxon>Eukaryota</taxon>
        <taxon>Metazoa</taxon>
        <taxon>Ecdysozoa</taxon>
        <taxon>Arthropoda</taxon>
        <taxon>Hexapoda</taxon>
        <taxon>Insecta</taxon>
        <taxon>Pterygota</taxon>
        <taxon>Neoptera</taxon>
        <taxon>Endopterygota</taxon>
        <taxon>Diptera</taxon>
        <taxon>Brachycera</taxon>
        <taxon>Muscomorpha</taxon>
        <taxon>Ephydroidea</taxon>
        <taxon>Drosophilidae</taxon>
        <taxon>Drosophila</taxon>
        <taxon>Sophophora</taxon>
    </lineage>
</organism>
<dbReference type="GO" id="GO:0005634">
    <property type="term" value="C:nucleus"/>
    <property type="evidence" value="ECO:0007669"/>
    <property type="project" value="TreeGrafter"/>
</dbReference>
<dbReference type="CDD" id="cd22384">
    <property type="entry name" value="KH-I_KHDRBS"/>
    <property type="match status" value="1"/>
</dbReference>
<proteinExistence type="predicted"/>
<dbReference type="SUPFAM" id="SSF54791">
    <property type="entry name" value="Eukaryotic type KH-domain (KH-domain type I)"/>
    <property type="match status" value="1"/>
</dbReference>
<dbReference type="PhylomeDB" id="B4HMU2"/>
<feature type="domain" description="K Homology" evidence="3">
    <location>
        <begin position="119"/>
        <end position="217"/>
    </location>
</feature>
<feature type="compositionally biased region" description="Basic and acidic residues" evidence="2">
    <location>
        <begin position="368"/>
        <end position="385"/>
    </location>
</feature>
<feature type="region of interest" description="Disordered" evidence="2">
    <location>
        <begin position="337"/>
        <end position="391"/>
    </location>
</feature>
<dbReference type="EMBL" id="CH480816">
    <property type="protein sequence ID" value="EDW48292.1"/>
    <property type="molecule type" value="Genomic_DNA"/>
</dbReference>
<dbReference type="PANTHER" id="PTHR11208">
    <property type="entry name" value="RNA-BINDING PROTEIN RELATED"/>
    <property type="match status" value="1"/>
</dbReference>
<dbReference type="AlphaFoldDB" id="B4HMU2"/>
<feature type="compositionally biased region" description="Low complexity" evidence="2">
    <location>
        <begin position="418"/>
        <end position="431"/>
    </location>
</feature>
<protein>
    <submittedName>
        <fullName evidence="4">GM21780</fullName>
    </submittedName>
</protein>
<dbReference type="Pfam" id="PF22675">
    <property type="entry name" value="KH-I_KHDC4-BBP"/>
    <property type="match status" value="1"/>
</dbReference>
<evidence type="ECO:0000259" key="3">
    <source>
        <dbReference type="SMART" id="SM00322"/>
    </source>
</evidence>
<dbReference type="InterPro" id="IPR036612">
    <property type="entry name" value="KH_dom_type_1_sf"/>
</dbReference>
<gene>
    <name evidence="4" type="primary">Dsec\GM21780</name>
    <name evidence="4" type="ORF">Dsec_GM21780</name>
</gene>
<dbReference type="GO" id="GO:0003729">
    <property type="term" value="F:mRNA binding"/>
    <property type="evidence" value="ECO:0007669"/>
    <property type="project" value="TreeGrafter"/>
</dbReference>
<dbReference type="InterPro" id="IPR004087">
    <property type="entry name" value="KH_dom"/>
</dbReference>
<evidence type="ECO:0000313" key="5">
    <source>
        <dbReference type="Proteomes" id="UP000001292"/>
    </source>
</evidence>
<dbReference type="STRING" id="7238.B4HMU2"/>
<evidence type="ECO:0000256" key="1">
    <source>
        <dbReference type="ARBA" id="ARBA00022884"/>
    </source>
</evidence>
<dbReference type="GO" id="GO:0000381">
    <property type="term" value="P:regulation of alternative mRNA splicing, via spliceosome"/>
    <property type="evidence" value="ECO:0007669"/>
    <property type="project" value="TreeGrafter"/>
</dbReference>
<dbReference type="InterPro" id="IPR045071">
    <property type="entry name" value="BBP-like"/>
</dbReference>
<reference evidence="4 5" key="1">
    <citation type="journal article" date="2007" name="Nature">
        <title>Evolution of genes and genomes on the Drosophila phylogeny.</title>
        <authorList>
            <consortium name="Drosophila 12 Genomes Consortium"/>
            <person name="Clark A.G."/>
            <person name="Eisen M.B."/>
            <person name="Smith D.R."/>
            <person name="Bergman C.M."/>
            <person name="Oliver B."/>
            <person name="Markow T.A."/>
            <person name="Kaufman T.C."/>
            <person name="Kellis M."/>
            <person name="Gelbart W."/>
            <person name="Iyer V.N."/>
            <person name="Pollard D.A."/>
            <person name="Sackton T.B."/>
            <person name="Larracuente A.M."/>
            <person name="Singh N.D."/>
            <person name="Abad J.P."/>
            <person name="Abt D.N."/>
            <person name="Adryan B."/>
            <person name="Aguade M."/>
            <person name="Akashi H."/>
            <person name="Anderson W.W."/>
            <person name="Aquadro C.F."/>
            <person name="Ardell D.H."/>
            <person name="Arguello R."/>
            <person name="Artieri C.G."/>
            <person name="Barbash D.A."/>
            <person name="Barker D."/>
            <person name="Barsanti P."/>
            <person name="Batterham P."/>
            <person name="Batzoglou S."/>
            <person name="Begun D."/>
            <person name="Bhutkar A."/>
            <person name="Blanco E."/>
            <person name="Bosak S.A."/>
            <person name="Bradley R.K."/>
            <person name="Brand A.D."/>
            <person name="Brent M.R."/>
            <person name="Brooks A.N."/>
            <person name="Brown R.H."/>
            <person name="Butlin R.K."/>
            <person name="Caggese C."/>
            <person name="Calvi B.R."/>
            <person name="Bernardo de Carvalho A."/>
            <person name="Caspi A."/>
            <person name="Castrezana S."/>
            <person name="Celniker S.E."/>
            <person name="Chang J.L."/>
            <person name="Chapple C."/>
            <person name="Chatterji S."/>
            <person name="Chinwalla A."/>
            <person name="Civetta A."/>
            <person name="Clifton S.W."/>
            <person name="Comeron J.M."/>
            <person name="Costello J.C."/>
            <person name="Coyne J.A."/>
            <person name="Daub J."/>
            <person name="David R.G."/>
            <person name="Delcher A.L."/>
            <person name="Delehaunty K."/>
            <person name="Do C.B."/>
            <person name="Ebling H."/>
            <person name="Edwards K."/>
            <person name="Eickbush T."/>
            <person name="Evans J.D."/>
            <person name="Filipski A."/>
            <person name="Findeiss S."/>
            <person name="Freyhult E."/>
            <person name="Fulton L."/>
            <person name="Fulton R."/>
            <person name="Garcia A.C."/>
            <person name="Gardiner A."/>
            <person name="Garfield D.A."/>
            <person name="Garvin B.E."/>
            <person name="Gibson G."/>
            <person name="Gilbert D."/>
            <person name="Gnerre S."/>
            <person name="Godfrey J."/>
            <person name="Good R."/>
            <person name="Gotea V."/>
            <person name="Gravely B."/>
            <person name="Greenberg A.J."/>
            <person name="Griffiths-Jones S."/>
            <person name="Gross S."/>
            <person name="Guigo R."/>
            <person name="Gustafson E.A."/>
            <person name="Haerty W."/>
            <person name="Hahn M.W."/>
            <person name="Halligan D.L."/>
            <person name="Halpern A.L."/>
            <person name="Halter G.M."/>
            <person name="Han M.V."/>
            <person name="Heger A."/>
            <person name="Hillier L."/>
            <person name="Hinrichs A.S."/>
            <person name="Holmes I."/>
            <person name="Hoskins R.A."/>
            <person name="Hubisz M.J."/>
            <person name="Hultmark D."/>
            <person name="Huntley M.A."/>
            <person name="Jaffe D.B."/>
            <person name="Jagadeeshan S."/>
            <person name="Jeck W.R."/>
            <person name="Johnson J."/>
            <person name="Jones C.D."/>
            <person name="Jordan W.C."/>
            <person name="Karpen G.H."/>
            <person name="Kataoka E."/>
            <person name="Keightley P.D."/>
            <person name="Kheradpour P."/>
            <person name="Kirkness E.F."/>
            <person name="Koerich L.B."/>
            <person name="Kristiansen K."/>
            <person name="Kudrna D."/>
            <person name="Kulathinal R.J."/>
            <person name="Kumar S."/>
            <person name="Kwok R."/>
            <person name="Lander E."/>
            <person name="Langley C.H."/>
            <person name="Lapoint R."/>
            <person name="Lazzaro B.P."/>
            <person name="Lee S.J."/>
            <person name="Levesque L."/>
            <person name="Li R."/>
            <person name="Lin C.F."/>
            <person name="Lin M.F."/>
            <person name="Lindblad-Toh K."/>
            <person name="Llopart A."/>
            <person name="Long M."/>
            <person name="Low L."/>
            <person name="Lozovsky E."/>
            <person name="Lu J."/>
            <person name="Luo M."/>
            <person name="Machado C.A."/>
            <person name="Makalowski W."/>
            <person name="Marzo M."/>
            <person name="Matsuda M."/>
            <person name="Matzkin L."/>
            <person name="McAllister B."/>
            <person name="McBride C.S."/>
            <person name="McKernan B."/>
            <person name="McKernan K."/>
            <person name="Mendez-Lago M."/>
            <person name="Minx P."/>
            <person name="Mollenhauer M.U."/>
            <person name="Montooth K."/>
            <person name="Mount S.M."/>
            <person name="Mu X."/>
            <person name="Myers E."/>
            <person name="Negre B."/>
            <person name="Newfeld S."/>
            <person name="Nielsen R."/>
            <person name="Noor M.A."/>
            <person name="O'Grady P."/>
            <person name="Pachter L."/>
            <person name="Papaceit M."/>
            <person name="Parisi M.J."/>
            <person name="Parisi M."/>
            <person name="Parts L."/>
            <person name="Pedersen J.S."/>
            <person name="Pesole G."/>
            <person name="Phillippy A.M."/>
            <person name="Ponting C.P."/>
            <person name="Pop M."/>
            <person name="Porcelli D."/>
            <person name="Powell J.R."/>
            <person name="Prohaska S."/>
            <person name="Pruitt K."/>
            <person name="Puig M."/>
            <person name="Quesneville H."/>
            <person name="Ram K.R."/>
            <person name="Rand D."/>
            <person name="Rasmussen M.D."/>
            <person name="Reed L.K."/>
            <person name="Reenan R."/>
            <person name="Reily A."/>
            <person name="Remington K.A."/>
            <person name="Rieger T.T."/>
            <person name="Ritchie M.G."/>
            <person name="Robin C."/>
            <person name="Rogers Y.H."/>
            <person name="Rohde C."/>
            <person name="Rozas J."/>
            <person name="Rubenfield M.J."/>
            <person name="Ruiz A."/>
            <person name="Russo S."/>
            <person name="Salzberg S.L."/>
            <person name="Sanchez-Gracia A."/>
            <person name="Saranga D.J."/>
            <person name="Sato H."/>
            <person name="Schaeffer S.W."/>
            <person name="Schatz M.C."/>
            <person name="Schlenke T."/>
            <person name="Schwartz R."/>
            <person name="Segarra C."/>
            <person name="Singh R.S."/>
            <person name="Sirot L."/>
            <person name="Sirota M."/>
            <person name="Sisneros N.B."/>
            <person name="Smith C.D."/>
            <person name="Smith T.F."/>
            <person name="Spieth J."/>
            <person name="Stage D.E."/>
            <person name="Stark A."/>
            <person name="Stephan W."/>
            <person name="Strausberg R.L."/>
            <person name="Strempel S."/>
            <person name="Sturgill D."/>
            <person name="Sutton G."/>
            <person name="Sutton G.G."/>
            <person name="Tao W."/>
            <person name="Teichmann S."/>
            <person name="Tobari Y.N."/>
            <person name="Tomimura Y."/>
            <person name="Tsolas J.M."/>
            <person name="Valente V.L."/>
            <person name="Venter E."/>
            <person name="Venter J.C."/>
            <person name="Vicario S."/>
            <person name="Vieira F.G."/>
            <person name="Vilella A.J."/>
            <person name="Villasante A."/>
            <person name="Walenz B."/>
            <person name="Wang J."/>
            <person name="Wasserman M."/>
            <person name="Watts T."/>
            <person name="Wilson D."/>
            <person name="Wilson R.K."/>
            <person name="Wing R.A."/>
            <person name="Wolfner M.F."/>
            <person name="Wong A."/>
            <person name="Wong G.K."/>
            <person name="Wu C.I."/>
            <person name="Wu G."/>
            <person name="Yamamoto D."/>
            <person name="Yang H.P."/>
            <person name="Yang S.P."/>
            <person name="Yorke J.A."/>
            <person name="Yoshida K."/>
            <person name="Zdobnov E."/>
            <person name="Zhang P."/>
            <person name="Zhang Y."/>
            <person name="Zimin A.V."/>
            <person name="Baldwin J."/>
            <person name="Abdouelleil A."/>
            <person name="Abdulkadir J."/>
            <person name="Abebe A."/>
            <person name="Abera B."/>
            <person name="Abreu J."/>
            <person name="Acer S.C."/>
            <person name="Aftuck L."/>
            <person name="Alexander A."/>
            <person name="An P."/>
            <person name="Anderson E."/>
            <person name="Anderson S."/>
            <person name="Arachi H."/>
            <person name="Azer M."/>
            <person name="Bachantsang P."/>
            <person name="Barry A."/>
            <person name="Bayul T."/>
            <person name="Berlin A."/>
            <person name="Bessette D."/>
            <person name="Bloom T."/>
            <person name="Blye J."/>
            <person name="Boguslavskiy L."/>
            <person name="Bonnet C."/>
            <person name="Boukhgalter B."/>
            <person name="Bourzgui I."/>
            <person name="Brown A."/>
            <person name="Cahill P."/>
            <person name="Channer S."/>
            <person name="Cheshatsang Y."/>
            <person name="Chuda L."/>
            <person name="Citroen M."/>
            <person name="Collymore A."/>
            <person name="Cooke P."/>
            <person name="Costello M."/>
            <person name="D'Aco K."/>
            <person name="Daza R."/>
            <person name="De Haan G."/>
            <person name="DeGray S."/>
            <person name="DeMaso C."/>
            <person name="Dhargay N."/>
            <person name="Dooley K."/>
            <person name="Dooley E."/>
            <person name="Doricent M."/>
            <person name="Dorje P."/>
            <person name="Dorjee K."/>
            <person name="Dupes A."/>
            <person name="Elong R."/>
            <person name="Falk J."/>
            <person name="Farina A."/>
            <person name="Faro S."/>
            <person name="Ferguson D."/>
            <person name="Fisher S."/>
            <person name="Foley C.D."/>
            <person name="Franke A."/>
            <person name="Friedrich D."/>
            <person name="Gadbois L."/>
            <person name="Gearin G."/>
            <person name="Gearin C.R."/>
            <person name="Giannoukos G."/>
            <person name="Goode T."/>
            <person name="Graham J."/>
            <person name="Grandbois E."/>
            <person name="Grewal S."/>
            <person name="Gyaltsen K."/>
            <person name="Hafez N."/>
            <person name="Hagos B."/>
            <person name="Hall J."/>
            <person name="Henson C."/>
            <person name="Hollinger A."/>
            <person name="Honan T."/>
            <person name="Huard M.D."/>
            <person name="Hughes L."/>
            <person name="Hurhula B."/>
            <person name="Husby M.E."/>
            <person name="Kamat A."/>
            <person name="Kanga B."/>
            <person name="Kashin S."/>
            <person name="Khazanovich D."/>
            <person name="Kisner P."/>
            <person name="Lance K."/>
            <person name="Lara M."/>
            <person name="Lee W."/>
            <person name="Lennon N."/>
            <person name="Letendre F."/>
            <person name="LeVine R."/>
            <person name="Lipovsky A."/>
            <person name="Liu X."/>
            <person name="Liu J."/>
            <person name="Liu S."/>
            <person name="Lokyitsang T."/>
            <person name="Lokyitsang Y."/>
            <person name="Lubonja R."/>
            <person name="Lui A."/>
            <person name="MacDonald P."/>
            <person name="Magnisalis V."/>
            <person name="Maru K."/>
            <person name="Matthews C."/>
            <person name="McCusker W."/>
            <person name="McDonough S."/>
            <person name="Mehta T."/>
            <person name="Meldrim J."/>
            <person name="Meneus L."/>
            <person name="Mihai O."/>
            <person name="Mihalev A."/>
            <person name="Mihova T."/>
            <person name="Mittelman R."/>
            <person name="Mlenga V."/>
            <person name="Montmayeur A."/>
            <person name="Mulrain L."/>
            <person name="Navidi A."/>
            <person name="Naylor J."/>
            <person name="Negash T."/>
            <person name="Nguyen T."/>
            <person name="Nguyen N."/>
            <person name="Nicol R."/>
            <person name="Norbu C."/>
            <person name="Norbu N."/>
            <person name="Novod N."/>
            <person name="O'Neill B."/>
            <person name="Osman S."/>
            <person name="Markiewicz E."/>
            <person name="Oyono O.L."/>
            <person name="Patti C."/>
            <person name="Phunkhang P."/>
            <person name="Pierre F."/>
            <person name="Priest M."/>
            <person name="Raghuraman S."/>
            <person name="Rege F."/>
            <person name="Reyes R."/>
            <person name="Rise C."/>
            <person name="Rogov P."/>
            <person name="Ross K."/>
            <person name="Ryan E."/>
            <person name="Settipalli S."/>
            <person name="Shea T."/>
            <person name="Sherpa N."/>
            <person name="Shi L."/>
            <person name="Shih D."/>
            <person name="Sparrow T."/>
            <person name="Spaulding J."/>
            <person name="Stalker J."/>
            <person name="Stange-Thomann N."/>
            <person name="Stavropoulos S."/>
            <person name="Stone C."/>
            <person name="Strader C."/>
            <person name="Tesfaye S."/>
            <person name="Thomson T."/>
            <person name="Thoulutsang Y."/>
            <person name="Thoulutsang D."/>
            <person name="Topham K."/>
            <person name="Topping I."/>
            <person name="Tsamla T."/>
            <person name="Vassiliev H."/>
            <person name="Vo A."/>
            <person name="Wangchuk T."/>
            <person name="Wangdi T."/>
            <person name="Weiand M."/>
            <person name="Wilkinson J."/>
            <person name="Wilson A."/>
            <person name="Yadav S."/>
            <person name="Young G."/>
            <person name="Yu Q."/>
            <person name="Zembek L."/>
            <person name="Zhong D."/>
            <person name="Zimmer A."/>
            <person name="Zwirko Z."/>
            <person name="Jaffe D.B."/>
            <person name="Alvarez P."/>
            <person name="Brockman W."/>
            <person name="Butler J."/>
            <person name="Chin C."/>
            <person name="Gnerre S."/>
            <person name="Grabherr M."/>
            <person name="Kleber M."/>
            <person name="Mauceli E."/>
            <person name="MacCallum I."/>
        </authorList>
    </citation>
    <scope>NUCLEOTIDE SEQUENCE [LARGE SCALE GENOMIC DNA]</scope>
    <source>
        <strain evidence="5">Rob3c / Tucson 14021-0248.25</strain>
    </source>
</reference>
<feature type="compositionally biased region" description="Polar residues" evidence="2">
    <location>
        <begin position="285"/>
        <end position="294"/>
    </location>
</feature>
<dbReference type="FunFam" id="3.30.1370.10:FF:000052">
    <property type="entry name" value="Kep1, isoform A"/>
    <property type="match status" value="1"/>
</dbReference>
<feature type="compositionally biased region" description="Gly residues" evidence="2">
    <location>
        <begin position="355"/>
        <end position="367"/>
    </location>
</feature>
<keyword evidence="5" id="KW-1185">Reference proteome</keyword>
<dbReference type="OMA" id="RRDYYQH"/>
<feature type="compositionally biased region" description="Gly residues" evidence="2">
    <location>
        <begin position="30"/>
        <end position="39"/>
    </location>
</feature>
<dbReference type="HOGENOM" id="CLU_034976_3_1_1"/>
<dbReference type="GO" id="GO:0005737">
    <property type="term" value="C:cytoplasm"/>
    <property type="evidence" value="ECO:0007669"/>
    <property type="project" value="EnsemblMetazoa"/>
</dbReference>
<accession>B4HMU2</accession>
<feature type="compositionally biased region" description="Polar residues" evidence="2">
    <location>
        <begin position="532"/>
        <end position="559"/>
    </location>
</feature>